<organism evidence="12 13">
    <name type="scientific">Thiolapillus brandeum</name>
    <dbReference type="NCBI Taxonomy" id="1076588"/>
    <lineage>
        <taxon>Bacteria</taxon>
        <taxon>Pseudomonadati</taxon>
        <taxon>Pseudomonadota</taxon>
        <taxon>Gammaproteobacteria</taxon>
        <taxon>Chromatiales</taxon>
        <taxon>Sedimenticolaceae</taxon>
        <taxon>Thiolapillus</taxon>
    </lineage>
</organism>
<dbReference type="InterPro" id="IPR029055">
    <property type="entry name" value="Ntn_hydrolases_N"/>
</dbReference>
<feature type="binding site" evidence="9">
    <location>
        <begin position="389"/>
        <end position="390"/>
    </location>
    <ligand>
        <name>ATP</name>
        <dbReference type="ChEBI" id="CHEBI:30616"/>
    </ligand>
</feature>
<evidence type="ECO:0000256" key="3">
    <source>
        <dbReference type="ARBA" id="ARBA00012737"/>
    </source>
</evidence>
<dbReference type="EMBL" id="AP012273">
    <property type="protein sequence ID" value="BAO43688.1"/>
    <property type="molecule type" value="Genomic_DNA"/>
</dbReference>
<evidence type="ECO:0000313" key="12">
    <source>
        <dbReference type="EMBL" id="BAO43688.1"/>
    </source>
</evidence>
<keyword evidence="4 9" id="KW-0547">Nucleotide-binding</keyword>
<dbReference type="InterPro" id="IPR017932">
    <property type="entry name" value="GATase_2_dom"/>
</dbReference>
<evidence type="ECO:0000259" key="11">
    <source>
        <dbReference type="PROSITE" id="PS51278"/>
    </source>
</evidence>
<dbReference type="PROSITE" id="PS51278">
    <property type="entry name" value="GATASE_TYPE_2"/>
    <property type="match status" value="1"/>
</dbReference>
<keyword evidence="8" id="KW-0061">Asparagine biosynthesis</keyword>
<dbReference type="Gene3D" id="3.60.20.10">
    <property type="entry name" value="Glutamine Phosphoribosylpyrophosphate, subunit 1, domain 1"/>
    <property type="match status" value="1"/>
</dbReference>
<dbReference type="Gene3D" id="3.40.50.620">
    <property type="entry name" value="HUPs"/>
    <property type="match status" value="1"/>
</dbReference>
<feature type="active site" description="For GATase activity" evidence="8">
    <location>
        <position position="2"/>
    </location>
</feature>
<feature type="binding site" evidence="9">
    <location>
        <position position="316"/>
    </location>
    <ligand>
        <name>ATP</name>
        <dbReference type="ChEBI" id="CHEBI:30616"/>
    </ligand>
</feature>
<evidence type="ECO:0000256" key="7">
    <source>
        <dbReference type="ARBA" id="ARBA00048741"/>
    </source>
</evidence>
<evidence type="ECO:0000256" key="5">
    <source>
        <dbReference type="ARBA" id="ARBA00022840"/>
    </source>
</evidence>
<protein>
    <recommendedName>
        <fullName evidence="3">asparagine synthase (glutamine-hydrolyzing)</fullName>
        <ecNumber evidence="3">6.3.5.4</ecNumber>
    </recommendedName>
</protein>
<evidence type="ECO:0000256" key="6">
    <source>
        <dbReference type="ARBA" id="ARBA00022962"/>
    </source>
</evidence>
<dbReference type="EC" id="6.3.5.4" evidence="3"/>
<dbReference type="GO" id="GO:0005524">
    <property type="term" value="F:ATP binding"/>
    <property type="evidence" value="ECO:0007669"/>
    <property type="project" value="UniProtKB-KW"/>
</dbReference>
<keyword evidence="8" id="KW-0028">Amino-acid biosynthesis</keyword>
<dbReference type="NCBIfam" id="TIGR01536">
    <property type="entry name" value="asn_synth_AEB"/>
    <property type="match status" value="1"/>
</dbReference>
<keyword evidence="6 8" id="KW-0315">Glutamine amidotransferase</keyword>
<dbReference type="InterPro" id="IPR006426">
    <property type="entry name" value="Asn_synth_AEB"/>
</dbReference>
<dbReference type="InterPro" id="IPR051786">
    <property type="entry name" value="ASN_synthetase/amidase"/>
</dbReference>
<dbReference type="GO" id="GO:0006529">
    <property type="term" value="P:asparagine biosynthetic process"/>
    <property type="evidence" value="ECO:0007669"/>
    <property type="project" value="UniProtKB-KW"/>
</dbReference>
<evidence type="ECO:0000256" key="8">
    <source>
        <dbReference type="PIRSR" id="PIRSR001589-1"/>
    </source>
</evidence>
<evidence type="ECO:0000313" key="13">
    <source>
        <dbReference type="Proteomes" id="UP000031631"/>
    </source>
</evidence>
<comment type="catalytic activity">
    <reaction evidence="7">
        <text>L-aspartate + L-glutamine + ATP + H2O = L-asparagine + L-glutamate + AMP + diphosphate + H(+)</text>
        <dbReference type="Rhea" id="RHEA:12228"/>
        <dbReference type="ChEBI" id="CHEBI:15377"/>
        <dbReference type="ChEBI" id="CHEBI:15378"/>
        <dbReference type="ChEBI" id="CHEBI:29985"/>
        <dbReference type="ChEBI" id="CHEBI:29991"/>
        <dbReference type="ChEBI" id="CHEBI:30616"/>
        <dbReference type="ChEBI" id="CHEBI:33019"/>
        <dbReference type="ChEBI" id="CHEBI:58048"/>
        <dbReference type="ChEBI" id="CHEBI:58359"/>
        <dbReference type="ChEBI" id="CHEBI:456215"/>
        <dbReference type="EC" id="6.3.5.4"/>
    </reaction>
</comment>
<evidence type="ECO:0000256" key="4">
    <source>
        <dbReference type="ARBA" id="ARBA00022741"/>
    </source>
</evidence>
<dbReference type="Pfam" id="PF00733">
    <property type="entry name" value="Asn_synthase"/>
    <property type="match status" value="1"/>
</dbReference>
<dbReference type="InterPro" id="IPR033738">
    <property type="entry name" value="AsnB_N"/>
</dbReference>
<comment type="similarity">
    <text evidence="2">Belongs to the asparagine synthetase family.</text>
</comment>
<feature type="site" description="Important for beta-aspartyl-AMP intermediate formation" evidence="10">
    <location>
        <position position="391"/>
    </location>
</feature>
<name>A0A7U6JHH1_9GAMM</name>
<dbReference type="OrthoDB" id="9763290at2"/>
<evidence type="ECO:0000256" key="1">
    <source>
        <dbReference type="ARBA" id="ARBA00005187"/>
    </source>
</evidence>
<dbReference type="CDD" id="cd01991">
    <property type="entry name" value="Asn_synthase_B_C"/>
    <property type="match status" value="1"/>
</dbReference>
<comment type="pathway">
    <text evidence="1">Amino-acid biosynthesis; L-asparagine biosynthesis; L-asparagine from L-aspartate (L-Gln route): step 1/1.</text>
</comment>
<dbReference type="RefSeq" id="WP_041065633.1">
    <property type="nucleotide sequence ID" value="NZ_AP012273.1"/>
</dbReference>
<dbReference type="PANTHER" id="PTHR43284:SF1">
    <property type="entry name" value="ASPARAGINE SYNTHETASE"/>
    <property type="match status" value="1"/>
</dbReference>
<dbReference type="Proteomes" id="UP000031631">
    <property type="component" value="Chromosome"/>
</dbReference>
<dbReference type="GO" id="GO:0005829">
    <property type="term" value="C:cytosol"/>
    <property type="evidence" value="ECO:0007669"/>
    <property type="project" value="TreeGrafter"/>
</dbReference>
<feature type="binding site" evidence="9">
    <location>
        <position position="105"/>
    </location>
    <ligand>
        <name>L-glutamine</name>
        <dbReference type="ChEBI" id="CHEBI:58359"/>
    </ligand>
</feature>
<keyword evidence="13" id="KW-1185">Reference proteome</keyword>
<dbReference type="KEGG" id="tbn:TBH_C0750"/>
<gene>
    <name evidence="12" type="ORF">TBH_C0750</name>
</gene>
<dbReference type="PANTHER" id="PTHR43284">
    <property type="entry name" value="ASPARAGINE SYNTHETASE (GLUTAMINE-HYDROLYZING)"/>
    <property type="match status" value="1"/>
</dbReference>
<dbReference type="AlphaFoldDB" id="A0A7U6JHH1"/>
<dbReference type="CDD" id="cd00712">
    <property type="entry name" value="AsnB"/>
    <property type="match status" value="1"/>
</dbReference>
<dbReference type="InterPro" id="IPR014729">
    <property type="entry name" value="Rossmann-like_a/b/a_fold"/>
</dbReference>
<reference evidence="12 13" key="1">
    <citation type="journal article" date="2014" name="PLoS ONE">
        <title>Physiological and genomic features of a novel sulfur-oxidizing gammaproteobacterium belonging to a previously uncultivated symbiotic lineage isolated from a hydrothermal vent.</title>
        <authorList>
            <person name="Nunoura T."/>
            <person name="Takaki Y."/>
            <person name="Kazama H."/>
            <person name="Kakuta J."/>
            <person name="Shimamura S."/>
            <person name="Makita H."/>
            <person name="Hirai M."/>
            <person name="Miyazaki M."/>
            <person name="Takai K."/>
        </authorList>
    </citation>
    <scope>NUCLEOTIDE SEQUENCE [LARGE SCALE GENOMIC DNA]</scope>
    <source>
        <strain evidence="12 13">Hiromi1</strain>
    </source>
</reference>
<evidence type="ECO:0000256" key="10">
    <source>
        <dbReference type="PIRSR" id="PIRSR001589-3"/>
    </source>
</evidence>
<feature type="domain" description="Glutamine amidotransferase type-2" evidence="11">
    <location>
        <begin position="2"/>
        <end position="219"/>
    </location>
</feature>
<sequence>MCGITGWLASDMPGELDQVIHAMTDALAHRGPDDKGVWFNPEQGVALGHRRLAVVDLSPTGHQPMPSASGRYVLVFNGEIYNHQDLRRRIGNEGGVVSPWRGHSDTESLLAAVERWGLEATLPRLRGMFALALWDRRERELCLARDRMGEKPLYYGWCGGGFAFASELKALKQIPGFSNPVSRDVLCLYLRHAYVPAPYSIYEDIYKLEPGCMLRIRIDASVSAPVRVPQAPCRESGFEIGRYWALKKQVERGKTSSQKSEQEYVHDLESVLIQSISLQSVADVPLGVFLSGGVDSSLITALMQRHADQQVKTFTIGFEEQGYDEAVYARAVAEYLQTGHTELYVNARQAREVIPRLPDIYDEPFADSSQIPTFLVAQMARQHVTVALSGDGGDELFGGYNRYLWAPGIWRKFSLAPGWLRRRLVRAMIGASRGMGEGGRLGRLLSRRMPVARFGEKLQKLGQVLDGVDDLDELYLSMVSTWRDPGVLVIDGHEPSTLLLQKDAWPEFESAEQRMMYLDAMTYLPDDILCKVDRAAMAVSLETREPFLDYRVVEAAWRLPSNMKIRDGQGKWALRRILYKHVPRELIERPKQGFGIPLGQWLRGPLRDWAESLIGVSRLEREGYFRVEPLRHTWEAHLAGKRNHEHALWPVLMFQAWLDRQEAGD</sequence>
<dbReference type="PIRSF" id="PIRSF001589">
    <property type="entry name" value="Asn_synthetase_glu-h"/>
    <property type="match status" value="1"/>
</dbReference>
<dbReference type="InterPro" id="IPR001962">
    <property type="entry name" value="Asn_synthase"/>
</dbReference>
<dbReference type="SUPFAM" id="SSF52402">
    <property type="entry name" value="Adenine nucleotide alpha hydrolases-like"/>
    <property type="match status" value="1"/>
</dbReference>
<accession>A0A7U6JHH1</accession>
<keyword evidence="5 9" id="KW-0067">ATP-binding</keyword>
<keyword evidence="12" id="KW-0436">Ligase</keyword>
<proteinExistence type="inferred from homology"/>
<dbReference type="GO" id="GO:0004066">
    <property type="term" value="F:asparagine synthase (glutamine-hydrolyzing) activity"/>
    <property type="evidence" value="ECO:0007669"/>
    <property type="project" value="UniProtKB-EC"/>
</dbReference>
<evidence type="ECO:0000256" key="2">
    <source>
        <dbReference type="ARBA" id="ARBA00005752"/>
    </source>
</evidence>
<dbReference type="SUPFAM" id="SSF56235">
    <property type="entry name" value="N-terminal nucleophile aminohydrolases (Ntn hydrolases)"/>
    <property type="match status" value="1"/>
</dbReference>
<evidence type="ECO:0000256" key="9">
    <source>
        <dbReference type="PIRSR" id="PIRSR001589-2"/>
    </source>
</evidence>
<dbReference type="Pfam" id="PF13522">
    <property type="entry name" value="GATase_6"/>
    <property type="match status" value="1"/>
</dbReference>